<feature type="modified residue" description="4-aspartylphosphate" evidence="8">
    <location>
        <position position="55"/>
    </location>
</feature>
<dbReference type="SUPFAM" id="SSF46689">
    <property type="entry name" value="Homeodomain-like"/>
    <property type="match status" value="1"/>
</dbReference>
<dbReference type="AlphaFoldDB" id="A0A0K6HD78"/>
<evidence type="ECO:0000256" key="5">
    <source>
        <dbReference type="ARBA" id="ARBA00023015"/>
    </source>
</evidence>
<dbReference type="InterPro" id="IPR002078">
    <property type="entry name" value="Sigma_54_int"/>
</dbReference>
<dbReference type="PANTHER" id="PTHR32071">
    <property type="entry name" value="TRANSCRIPTIONAL REGULATORY PROTEIN"/>
    <property type="match status" value="1"/>
</dbReference>
<keyword evidence="1 8" id="KW-0597">Phosphoprotein</keyword>
<dbReference type="InterPro" id="IPR058031">
    <property type="entry name" value="AAA_lid_NorR"/>
</dbReference>
<dbReference type="FunFam" id="3.40.50.2300:FF:000018">
    <property type="entry name" value="DNA-binding transcriptional regulator NtrC"/>
    <property type="match status" value="1"/>
</dbReference>
<sequence>MSLYIAVVEDDPGLRELLVEELESAGYKTQAFADAEALLLSLKNKGQYPNLVISDIRLPGISGLQLLHTLTERQLLIPLILITAFGTVDQAVDALKQGADDFLTKPLDLDHLLVSVGRVLEFHKLRDEVTYYRRSQQQTEHGPAGIIGHSRVMRQLYDDIARIAAVDGAVLVLGESGTGKELVAKALHQQSQRAKQPFLAVNCAGIPAELLESEFFGHAAGAFTGAQKARAGLLKEADGGTLLLDEIGEMPLELQAKLLRVLQEGTMRPVGSDKEERVNVRIIAATHQDLEQKVTEQSFREDLFYRLETFTLKVPPLRHRGDDVAILAEHFLQRVNDQQQKTIRGFSSAAQERLFSYSFPGNVRELQNAVERAVTFCDGDWIQDQHLPTRMLQEASQRSELAQSAVGVETGYWPTLDQVQSDYVQRVLTHTQGNKQKAANILGVTRRTLYRWLTNDG</sequence>
<dbReference type="PROSITE" id="PS00688">
    <property type="entry name" value="SIGMA54_INTERACT_3"/>
    <property type="match status" value="1"/>
</dbReference>
<dbReference type="InterPro" id="IPR001789">
    <property type="entry name" value="Sig_transdc_resp-reg_receiver"/>
</dbReference>
<feature type="domain" description="Sigma-54 factor interaction" evidence="9">
    <location>
        <begin position="146"/>
        <end position="375"/>
    </location>
</feature>
<dbReference type="Pfam" id="PF00072">
    <property type="entry name" value="Response_reg"/>
    <property type="match status" value="1"/>
</dbReference>
<dbReference type="PROSITE" id="PS00676">
    <property type="entry name" value="SIGMA54_INTERACT_2"/>
    <property type="match status" value="1"/>
</dbReference>
<dbReference type="EMBL" id="CYHB01000012">
    <property type="protein sequence ID" value="CUA88788.1"/>
    <property type="molecule type" value="Genomic_DNA"/>
</dbReference>
<evidence type="ECO:0000256" key="6">
    <source>
        <dbReference type="ARBA" id="ARBA00023125"/>
    </source>
</evidence>
<keyword evidence="12" id="KW-1185">Reference proteome</keyword>
<dbReference type="InterPro" id="IPR025943">
    <property type="entry name" value="Sigma_54_int_dom_ATP-bd_2"/>
</dbReference>
<dbReference type="OrthoDB" id="9804019at2"/>
<dbReference type="InterPro" id="IPR002197">
    <property type="entry name" value="HTH_Fis"/>
</dbReference>
<evidence type="ECO:0000259" key="9">
    <source>
        <dbReference type="PROSITE" id="PS50045"/>
    </source>
</evidence>
<dbReference type="GO" id="GO:0005524">
    <property type="term" value="F:ATP binding"/>
    <property type="evidence" value="ECO:0007669"/>
    <property type="project" value="UniProtKB-KW"/>
</dbReference>
<dbReference type="SMART" id="SM00382">
    <property type="entry name" value="AAA"/>
    <property type="match status" value="1"/>
</dbReference>
<feature type="domain" description="Response regulatory" evidence="10">
    <location>
        <begin position="4"/>
        <end position="120"/>
    </location>
</feature>
<keyword evidence="3" id="KW-0067">ATP-binding</keyword>
<organism evidence="11 12">
    <name type="scientific">Pseudidiomarina woesei</name>
    <dbReference type="NCBI Taxonomy" id="1381080"/>
    <lineage>
        <taxon>Bacteria</taxon>
        <taxon>Pseudomonadati</taxon>
        <taxon>Pseudomonadota</taxon>
        <taxon>Gammaproteobacteria</taxon>
        <taxon>Alteromonadales</taxon>
        <taxon>Idiomarinaceae</taxon>
        <taxon>Pseudidiomarina</taxon>
    </lineage>
</organism>
<reference evidence="12" key="1">
    <citation type="submission" date="2015-08" db="EMBL/GenBank/DDBJ databases">
        <authorList>
            <person name="Varghese N."/>
        </authorList>
    </citation>
    <scope>NUCLEOTIDE SEQUENCE [LARGE SCALE GENOMIC DNA]</scope>
    <source>
        <strain evidence="12">DSM 27808</strain>
    </source>
</reference>
<dbReference type="GO" id="GO:0043565">
    <property type="term" value="F:sequence-specific DNA binding"/>
    <property type="evidence" value="ECO:0007669"/>
    <property type="project" value="InterPro"/>
</dbReference>
<gene>
    <name evidence="11" type="ORF">Ga0061064_2334</name>
</gene>
<dbReference type="RefSeq" id="WP_055439963.1">
    <property type="nucleotide sequence ID" value="NZ_CYHB01000012.1"/>
</dbReference>
<dbReference type="InterPro" id="IPR011006">
    <property type="entry name" value="CheY-like_superfamily"/>
</dbReference>
<dbReference type="InterPro" id="IPR025662">
    <property type="entry name" value="Sigma_54_int_dom_ATP-bd_1"/>
</dbReference>
<protein>
    <submittedName>
        <fullName evidence="11">DNA-binding transcriptional response regulator, NtrC family, contains REC, AAA-type ATPase, and a Fis-type DNA-binding domains</fullName>
    </submittedName>
</protein>
<dbReference type="Gene3D" id="1.10.10.60">
    <property type="entry name" value="Homeodomain-like"/>
    <property type="match status" value="1"/>
</dbReference>
<dbReference type="FunFam" id="3.40.50.300:FF:000006">
    <property type="entry name" value="DNA-binding transcriptional regulator NtrC"/>
    <property type="match status" value="1"/>
</dbReference>
<name>A0A0K6HD78_9GAMM</name>
<keyword evidence="2" id="KW-0547">Nucleotide-binding</keyword>
<dbReference type="InterPro" id="IPR025944">
    <property type="entry name" value="Sigma_54_int_dom_CS"/>
</dbReference>
<keyword evidence="4" id="KW-0902">Two-component regulatory system</keyword>
<evidence type="ECO:0000256" key="2">
    <source>
        <dbReference type="ARBA" id="ARBA00022741"/>
    </source>
</evidence>
<proteinExistence type="predicted"/>
<evidence type="ECO:0000259" key="10">
    <source>
        <dbReference type="PROSITE" id="PS50110"/>
    </source>
</evidence>
<evidence type="ECO:0000256" key="4">
    <source>
        <dbReference type="ARBA" id="ARBA00023012"/>
    </source>
</evidence>
<dbReference type="Gene3D" id="3.40.50.2300">
    <property type="match status" value="1"/>
</dbReference>
<dbReference type="SUPFAM" id="SSF52540">
    <property type="entry name" value="P-loop containing nucleoside triphosphate hydrolases"/>
    <property type="match status" value="1"/>
</dbReference>
<dbReference type="InterPro" id="IPR027417">
    <property type="entry name" value="P-loop_NTPase"/>
</dbReference>
<evidence type="ECO:0000256" key="1">
    <source>
        <dbReference type="ARBA" id="ARBA00022553"/>
    </source>
</evidence>
<dbReference type="Pfam" id="PF02954">
    <property type="entry name" value="HTH_8"/>
    <property type="match status" value="1"/>
</dbReference>
<evidence type="ECO:0000313" key="12">
    <source>
        <dbReference type="Proteomes" id="UP000182598"/>
    </source>
</evidence>
<keyword evidence="6 11" id="KW-0238">DNA-binding</keyword>
<dbReference type="Gene3D" id="3.40.50.300">
    <property type="entry name" value="P-loop containing nucleotide triphosphate hydrolases"/>
    <property type="match status" value="1"/>
</dbReference>
<evidence type="ECO:0000256" key="8">
    <source>
        <dbReference type="PROSITE-ProRule" id="PRU00169"/>
    </source>
</evidence>
<dbReference type="Pfam" id="PF00158">
    <property type="entry name" value="Sigma54_activat"/>
    <property type="match status" value="1"/>
</dbReference>
<dbReference type="PROSITE" id="PS50045">
    <property type="entry name" value="SIGMA54_INTERACT_4"/>
    <property type="match status" value="1"/>
</dbReference>
<dbReference type="PANTHER" id="PTHR32071:SF14">
    <property type="entry name" value="TRANSCRIPTIONAL REGULATORY PROTEIN RTCR"/>
    <property type="match status" value="1"/>
</dbReference>
<evidence type="ECO:0000256" key="7">
    <source>
        <dbReference type="ARBA" id="ARBA00023163"/>
    </source>
</evidence>
<accession>A0A0K6HD78</accession>
<dbReference type="InterPro" id="IPR009057">
    <property type="entry name" value="Homeodomain-like_sf"/>
</dbReference>
<dbReference type="GO" id="GO:0000160">
    <property type="term" value="P:phosphorelay signal transduction system"/>
    <property type="evidence" value="ECO:0007669"/>
    <property type="project" value="UniProtKB-KW"/>
</dbReference>
<evidence type="ECO:0000313" key="11">
    <source>
        <dbReference type="EMBL" id="CUA88788.1"/>
    </source>
</evidence>
<dbReference type="PROSITE" id="PS50110">
    <property type="entry name" value="RESPONSE_REGULATORY"/>
    <property type="match status" value="1"/>
</dbReference>
<dbReference type="SUPFAM" id="SSF52172">
    <property type="entry name" value="CheY-like"/>
    <property type="match status" value="1"/>
</dbReference>
<dbReference type="SMART" id="SM00448">
    <property type="entry name" value="REC"/>
    <property type="match status" value="1"/>
</dbReference>
<dbReference type="Pfam" id="PF25601">
    <property type="entry name" value="AAA_lid_14"/>
    <property type="match status" value="1"/>
</dbReference>
<dbReference type="PRINTS" id="PR01590">
    <property type="entry name" value="HTHFIS"/>
</dbReference>
<dbReference type="CDD" id="cd00009">
    <property type="entry name" value="AAA"/>
    <property type="match status" value="1"/>
</dbReference>
<dbReference type="Gene3D" id="1.10.8.60">
    <property type="match status" value="1"/>
</dbReference>
<dbReference type="Proteomes" id="UP000182598">
    <property type="component" value="Unassembled WGS sequence"/>
</dbReference>
<dbReference type="PROSITE" id="PS00675">
    <property type="entry name" value="SIGMA54_INTERACT_1"/>
    <property type="match status" value="1"/>
</dbReference>
<evidence type="ECO:0000256" key="3">
    <source>
        <dbReference type="ARBA" id="ARBA00022840"/>
    </source>
</evidence>
<dbReference type="GO" id="GO:0006355">
    <property type="term" value="P:regulation of DNA-templated transcription"/>
    <property type="evidence" value="ECO:0007669"/>
    <property type="project" value="InterPro"/>
</dbReference>
<dbReference type="InterPro" id="IPR003593">
    <property type="entry name" value="AAA+_ATPase"/>
</dbReference>
<keyword evidence="5" id="KW-0805">Transcription regulation</keyword>
<keyword evidence="7" id="KW-0804">Transcription</keyword>